<evidence type="ECO:0008006" key="3">
    <source>
        <dbReference type="Google" id="ProtNLM"/>
    </source>
</evidence>
<dbReference type="Gene3D" id="3.10.450.50">
    <property type="match status" value="1"/>
</dbReference>
<accession>B7LLB2</accession>
<protein>
    <recommendedName>
        <fullName evidence="3">SEC-C domain-containing protein</fullName>
    </recommendedName>
</protein>
<dbReference type="Proteomes" id="UP000000745">
    <property type="component" value="Chromosome"/>
</dbReference>
<name>B7LLB2_ESCF3</name>
<keyword evidence="2" id="KW-1185">Reference proteome</keyword>
<dbReference type="EMBL" id="CU928158">
    <property type="protein sequence ID" value="CAQ88340.1"/>
    <property type="molecule type" value="Genomic_DNA"/>
</dbReference>
<dbReference type="SUPFAM" id="SSF103642">
    <property type="entry name" value="Sec-C motif"/>
    <property type="match status" value="1"/>
</dbReference>
<dbReference type="HOGENOM" id="CLU_045960_0_0_6"/>
<dbReference type="InterPro" id="IPR004027">
    <property type="entry name" value="SEC_C_motif"/>
</dbReference>
<sequence>MMLKVINKGQGVNQTEKRLIELANSAFIGLWSYPNVYSDEGLSKNKSGKEVCDLLVVFEDNVILFSDKDINFNEEIEVSVAWKRWFKRSITESAVQLHGAEKFLKDHHGRLFLDKKCKVPFPVKINRDMRFFLIAVTNNSSVPASNFFSRIAEGSSGTLMNVFSFGIKESMEQPFSIGDIYPNKTFVHVLDELSLNLLLSELDTITDFVSYLKEKERVVRSGLLRLSPGEDDTLAAYLSGHGVIVDEKLVPENTFVQIAENEWEVLKKSPQYDYYKAMKKGSVFWDEMIQRLSESILTATVGLGIENDFHSHEETVRQLAAESRVSRYHLSKAFIEKFKQVPTNRRSSRIVESIDEKGKYYIFLFFPRDEGLSYEKYRLERFSCVQMYALVAKYKYSQIKKLIIIATESKDSEGRSEDVVYCKFDEPLTKDERLLAKKSMKEYSVLTDILPKPTSYMSTFPIVNNEKKMGRNEPCYCGSGKKFKKCHG</sequence>
<organism evidence="1 2">
    <name type="scientific">Escherichia fergusonii (strain ATCC 35469 / DSM 13698 / CCUG 18766 / IAM 14443 / JCM 21226 / LMG 7866 / NBRC 102419 / NCTC 12128 / CDC 0568-73)</name>
    <dbReference type="NCBI Taxonomy" id="585054"/>
    <lineage>
        <taxon>Bacteria</taxon>
        <taxon>Pseudomonadati</taxon>
        <taxon>Pseudomonadota</taxon>
        <taxon>Gammaproteobacteria</taxon>
        <taxon>Enterobacterales</taxon>
        <taxon>Enterobacteriaceae</taxon>
        <taxon>Escherichia</taxon>
    </lineage>
</organism>
<gene>
    <name evidence="1" type="ordered locus">EFER_0804</name>
</gene>
<dbReference type="KEGG" id="efe:EFER_0804"/>
<reference evidence="2" key="1">
    <citation type="journal article" date="2009" name="PLoS Genet.">
        <title>Organised genome dynamics in the Escherichia coli species results in highly diverse adaptive paths.</title>
        <authorList>
            <person name="Touchon M."/>
            <person name="Hoede C."/>
            <person name="Tenaillon O."/>
            <person name="Barbe V."/>
            <person name="Baeriswyl S."/>
            <person name="Bidet P."/>
            <person name="Bingen E."/>
            <person name="Bonacorsi S."/>
            <person name="Bouchier C."/>
            <person name="Bouvet O."/>
            <person name="Calteau A."/>
            <person name="Chiapello H."/>
            <person name="Clermont O."/>
            <person name="Cruveiller S."/>
            <person name="Danchin A."/>
            <person name="Diard M."/>
            <person name="Dossat C."/>
            <person name="Karoui M.E."/>
            <person name="Frapy E."/>
            <person name="Garry L."/>
            <person name="Ghigo J.M."/>
            <person name="Gilles A.M."/>
            <person name="Johnson J."/>
            <person name="Le Bouguenec C."/>
            <person name="Lescat M."/>
            <person name="Mangenot S."/>
            <person name="Martinez-Jehanne V."/>
            <person name="Matic I."/>
            <person name="Nassif X."/>
            <person name="Oztas S."/>
            <person name="Petit M.A."/>
            <person name="Pichon C."/>
            <person name="Rouy Z."/>
            <person name="Ruf C.S."/>
            <person name="Schneider D."/>
            <person name="Tourret J."/>
            <person name="Vacherie B."/>
            <person name="Vallenet D."/>
            <person name="Medigue C."/>
            <person name="Rocha E.P.C."/>
            <person name="Denamur E."/>
        </authorList>
    </citation>
    <scope>NUCLEOTIDE SEQUENCE [LARGE SCALE GENOMIC DNA]</scope>
    <source>
        <strain evidence="2">ATCC 35469 / DSM 13698 / BCRC 15582 / CCUG 18766 / IAM 14443 / JCM 21226 / LMG 7866 / NBRC 102419 / NCTC 12128 / CDC 0568-73</strain>
    </source>
</reference>
<dbReference type="Pfam" id="PF02810">
    <property type="entry name" value="SEC-C"/>
    <property type="match status" value="1"/>
</dbReference>
<evidence type="ECO:0000313" key="2">
    <source>
        <dbReference type="Proteomes" id="UP000000745"/>
    </source>
</evidence>
<proteinExistence type="predicted"/>
<evidence type="ECO:0000313" key="1">
    <source>
        <dbReference type="EMBL" id="CAQ88340.1"/>
    </source>
</evidence>
<dbReference type="AlphaFoldDB" id="B7LLB2"/>